<evidence type="ECO:0000313" key="2">
    <source>
        <dbReference type="EMBL" id="RYR54167.1"/>
    </source>
</evidence>
<evidence type="ECO:0000313" key="3">
    <source>
        <dbReference type="Proteomes" id="UP000289738"/>
    </source>
</evidence>
<evidence type="ECO:0008006" key="4">
    <source>
        <dbReference type="Google" id="ProtNLM"/>
    </source>
</evidence>
<feature type="region of interest" description="Disordered" evidence="1">
    <location>
        <begin position="79"/>
        <end position="156"/>
    </location>
</feature>
<organism evidence="2 3">
    <name type="scientific">Arachis hypogaea</name>
    <name type="common">Peanut</name>
    <dbReference type="NCBI Taxonomy" id="3818"/>
    <lineage>
        <taxon>Eukaryota</taxon>
        <taxon>Viridiplantae</taxon>
        <taxon>Streptophyta</taxon>
        <taxon>Embryophyta</taxon>
        <taxon>Tracheophyta</taxon>
        <taxon>Spermatophyta</taxon>
        <taxon>Magnoliopsida</taxon>
        <taxon>eudicotyledons</taxon>
        <taxon>Gunneridae</taxon>
        <taxon>Pentapetalae</taxon>
        <taxon>rosids</taxon>
        <taxon>fabids</taxon>
        <taxon>Fabales</taxon>
        <taxon>Fabaceae</taxon>
        <taxon>Papilionoideae</taxon>
        <taxon>50 kb inversion clade</taxon>
        <taxon>dalbergioids sensu lato</taxon>
        <taxon>Dalbergieae</taxon>
        <taxon>Pterocarpus clade</taxon>
        <taxon>Arachis</taxon>
    </lineage>
</organism>
<accession>A0A445CTD8</accession>
<evidence type="ECO:0000256" key="1">
    <source>
        <dbReference type="SAM" id="MobiDB-lite"/>
    </source>
</evidence>
<protein>
    <recommendedName>
        <fullName evidence="4">Transposase MuDR plant domain-containing protein</fullName>
    </recommendedName>
</protein>
<keyword evidence="3" id="KW-1185">Reference proteome</keyword>
<sequence length="236" mass="27161">MYYFLQYIERIAEKENDAGLDIIIFDDHRAEAVKKNGEHNKEPKVEDNLEEMKMEPMMKTMMTPKRDSACDIHFTDSEDEYNYDSGFNENNSVPKKDTTDKEKGVGTSQFSDEEWADSDELEMDHMIGGDEGEDDNTEEDADDASERGGQRCPVHKPEKDMASYRWEVGTLYASRQEFKDTVLAYAVHMARSIKFKKCDLVRVGALRSMNLQHTCMQTHGIGILHTNWLGARLRGR</sequence>
<gene>
    <name evidence="2" type="ORF">Ahy_A06g029422</name>
</gene>
<reference evidence="2 3" key="1">
    <citation type="submission" date="2019-01" db="EMBL/GenBank/DDBJ databases">
        <title>Sequencing of cultivated peanut Arachis hypogaea provides insights into genome evolution and oil improvement.</title>
        <authorList>
            <person name="Chen X."/>
        </authorList>
    </citation>
    <scope>NUCLEOTIDE SEQUENCE [LARGE SCALE GENOMIC DNA]</scope>
    <source>
        <strain evidence="3">cv. Fuhuasheng</strain>
        <tissue evidence="2">Leaves</tissue>
    </source>
</reference>
<name>A0A445CTD8_ARAHY</name>
<dbReference type="EMBL" id="SDMP01000006">
    <property type="protein sequence ID" value="RYR54167.1"/>
    <property type="molecule type" value="Genomic_DNA"/>
</dbReference>
<feature type="compositionally biased region" description="Acidic residues" evidence="1">
    <location>
        <begin position="111"/>
        <end position="122"/>
    </location>
</feature>
<dbReference type="AlphaFoldDB" id="A0A445CTD8"/>
<feature type="compositionally biased region" description="Basic and acidic residues" evidence="1">
    <location>
        <begin position="144"/>
        <end position="156"/>
    </location>
</feature>
<feature type="compositionally biased region" description="Basic and acidic residues" evidence="1">
    <location>
        <begin position="94"/>
        <end position="104"/>
    </location>
</feature>
<comment type="caution">
    <text evidence="2">The sequence shown here is derived from an EMBL/GenBank/DDBJ whole genome shotgun (WGS) entry which is preliminary data.</text>
</comment>
<feature type="compositionally biased region" description="Acidic residues" evidence="1">
    <location>
        <begin position="130"/>
        <end position="143"/>
    </location>
</feature>
<dbReference type="Proteomes" id="UP000289738">
    <property type="component" value="Chromosome A06"/>
</dbReference>
<proteinExistence type="predicted"/>